<organism evidence="3">
    <name type="scientific">freshwater metagenome</name>
    <dbReference type="NCBI Taxonomy" id="449393"/>
    <lineage>
        <taxon>unclassified sequences</taxon>
        <taxon>metagenomes</taxon>
        <taxon>ecological metagenomes</taxon>
    </lineage>
</organism>
<dbReference type="InterPro" id="IPR002110">
    <property type="entry name" value="Ankyrin_rpt"/>
</dbReference>
<dbReference type="PROSITE" id="PS50088">
    <property type="entry name" value="ANK_REPEAT"/>
    <property type="match status" value="2"/>
</dbReference>
<evidence type="ECO:0000256" key="2">
    <source>
        <dbReference type="ARBA" id="ARBA00023043"/>
    </source>
</evidence>
<dbReference type="AlphaFoldDB" id="A0A6J6S6G9"/>
<dbReference type="Gene3D" id="1.25.40.20">
    <property type="entry name" value="Ankyrin repeat-containing domain"/>
    <property type="match status" value="2"/>
</dbReference>
<dbReference type="SUPFAM" id="SSF48403">
    <property type="entry name" value="Ankyrin repeat"/>
    <property type="match status" value="1"/>
</dbReference>
<keyword evidence="1" id="KW-0677">Repeat</keyword>
<protein>
    <submittedName>
        <fullName evidence="3">Unannotated protein</fullName>
    </submittedName>
</protein>
<dbReference type="EMBL" id="CAEZYY010000068">
    <property type="protein sequence ID" value="CAB4773649.1"/>
    <property type="molecule type" value="Genomic_DNA"/>
</dbReference>
<accession>A0A6J6S6G9</accession>
<keyword evidence="2" id="KW-0040">ANK repeat</keyword>
<dbReference type="PANTHER" id="PTHR24189">
    <property type="entry name" value="MYOTROPHIN"/>
    <property type="match status" value="1"/>
</dbReference>
<evidence type="ECO:0000313" key="3">
    <source>
        <dbReference type="EMBL" id="CAB4730484.1"/>
    </source>
</evidence>
<sequence>MLNGSELLQAVYDSPPDVVENLLEKGADPNEGDEWGYTPLMSAVTRGDPRVVRLLLRAGADARRRDVDGWTVLMAAAVSKNHPSEALVQLLLDHGADPCASAVFGGQKVTALGLAKRSNGQLVEILASASAAC</sequence>
<name>A0A6J6S6G9_9ZZZZ</name>
<proteinExistence type="predicted"/>
<dbReference type="InterPro" id="IPR050745">
    <property type="entry name" value="Multifunctional_regulatory"/>
</dbReference>
<dbReference type="EMBL" id="CAFBQP010000193">
    <property type="protein sequence ID" value="CAB5069070.1"/>
    <property type="molecule type" value="Genomic_DNA"/>
</dbReference>
<dbReference type="PANTHER" id="PTHR24189:SF50">
    <property type="entry name" value="ANKYRIN REPEAT AND SOCS BOX PROTEIN 2"/>
    <property type="match status" value="1"/>
</dbReference>
<dbReference type="SMART" id="SM00248">
    <property type="entry name" value="ANK"/>
    <property type="match status" value="3"/>
</dbReference>
<dbReference type="EMBL" id="CAEZXX010000233">
    <property type="protein sequence ID" value="CAB4730484.1"/>
    <property type="molecule type" value="Genomic_DNA"/>
</dbReference>
<gene>
    <name evidence="3" type="ORF">UFOPK2602_02302</name>
    <name evidence="4" type="ORF">UFOPK2806_02580</name>
    <name evidence="5" type="ORF">UFOPK4306_02668</name>
</gene>
<dbReference type="PROSITE" id="PS50297">
    <property type="entry name" value="ANK_REP_REGION"/>
    <property type="match status" value="2"/>
</dbReference>
<evidence type="ECO:0000313" key="4">
    <source>
        <dbReference type="EMBL" id="CAB4773649.1"/>
    </source>
</evidence>
<reference evidence="3" key="1">
    <citation type="submission" date="2020-05" db="EMBL/GenBank/DDBJ databases">
        <authorList>
            <person name="Chiriac C."/>
            <person name="Salcher M."/>
            <person name="Ghai R."/>
            <person name="Kavagutti S V."/>
        </authorList>
    </citation>
    <scope>NUCLEOTIDE SEQUENCE</scope>
</reference>
<dbReference type="InterPro" id="IPR036770">
    <property type="entry name" value="Ankyrin_rpt-contain_sf"/>
</dbReference>
<evidence type="ECO:0000256" key="1">
    <source>
        <dbReference type="ARBA" id="ARBA00022737"/>
    </source>
</evidence>
<dbReference type="PRINTS" id="PR01415">
    <property type="entry name" value="ANKYRIN"/>
</dbReference>
<evidence type="ECO:0000313" key="5">
    <source>
        <dbReference type="EMBL" id="CAB5069070.1"/>
    </source>
</evidence>
<dbReference type="Pfam" id="PF12796">
    <property type="entry name" value="Ank_2"/>
    <property type="match status" value="1"/>
</dbReference>